<name>A0A0F9JAW1_9ZZZZ</name>
<dbReference type="AlphaFoldDB" id="A0A0F9JAW1"/>
<evidence type="ECO:0000313" key="1">
    <source>
        <dbReference type="EMBL" id="KKM66924.1"/>
    </source>
</evidence>
<sequence length="180" mass="19003">MPQSGYNTNTPDGFGLYGVLYTAFNTSTGVGTKVGVTRGGLTFNPNHTIRNPEYDGKLANIKGIDRITFRNPTISGTMIELTAANLMMIEPGGATPVTLKDSGTFLASGDYLTNVAIAFERPDGSVFGYNLPDALVTTYDVAGQNSEGETEVAITIEGRLEHGATPDEGSPPFEAFEIAA</sequence>
<protein>
    <submittedName>
        <fullName evidence="1">Uncharacterized protein</fullName>
    </submittedName>
</protein>
<accession>A0A0F9JAW1</accession>
<comment type="caution">
    <text evidence="1">The sequence shown here is derived from an EMBL/GenBank/DDBJ whole genome shotgun (WGS) entry which is preliminary data.</text>
</comment>
<reference evidence="1" key="1">
    <citation type="journal article" date="2015" name="Nature">
        <title>Complex archaea that bridge the gap between prokaryotes and eukaryotes.</title>
        <authorList>
            <person name="Spang A."/>
            <person name="Saw J.H."/>
            <person name="Jorgensen S.L."/>
            <person name="Zaremba-Niedzwiedzka K."/>
            <person name="Martijn J."/>
            <person name="Lind A.E."/>
            <person name="van Eijk R."/>
            <person name="Schleper C."/>
            <person name="Guy L."/>
            <person name="Ettema T.J."/>
        </authorList>
    </citation>
    <scope>NUCLEOTIDE SEQUENCE</scope>
</reference>
<organism evidence="1">
    <name type="scientific">marine sediment metagenome</name>
    <dbReference type="NCBI Taxonomy" id="412755"/>
    <lineage>
        <taxon>unclassified sequences</taxon>
        <taxon>metagenomes</taxon>
        <taxon>ecological metagenomes</taxon>
    </lineage>
</organism>
<proteinExistence type="predicted"/>
<gene>
    <name evidence="1" type="ORF">LCGC14_1476360</name>
</gene>
<dbReference type="EMBL" id="LAZR01010443">
    <property type="protein sequence ID" value="KKM66924.1"/>
    <property type="molecule type" value="Genomic_DNA"/>
</dbReference>